<organism evidence="1 2">
    <name type="scientific">Corchorus olitorius</name>
    <dbReference type="NCBI Taxonomy" id="93759"/>
    <lineage>
        <taxon>Eukaryota</taxon>
        <taxon>Viridiplantae</taxon>
        <taxon>Streptophyta</taxon>
        <taxon>Embryophyta</taxon>
        <taxon>Tracheophyta</taxon>
        <taxon>Spermatophyta</taxon>
        <taxon>Magnoliopsida</taxon>
        <taxon>eudicotyledons</taxon>
        <taxon>Gunneridae</taxon>
        <taxon>Pentapetalae</taxon>
        <taxon>rosids</taxon>
        <taxon>malvids</taxon>
        <taxon>Malvales</taxon>
        <taxon>Malvaceae</taxon>
        <taxon>Grewioideae</taxon>
        <taxon>Apeibeae</taxon>
        <taxon>Corchorus</taxon>
    </lineage>
</organism>
<reference evidence="2" key="1">
    <citation type="submission" date="2013-09" db="EMBL/GenBank/DDBJ databases">
        <title>Corchorus olitorius genome sequencing.</title>
        <authorList>
            <person name="Alam M."/>
            <person name="Haque M.S."/>
            <person name="Islam M.S."/>
            <person name="Emdad E.M."/>
            <person name="Islam M.M."/>
            <person name="Ahmed B."/>
            <person name="Halim A."/>
            <person name="Hossen Q.M.M."/>
            <person name="Hossain M.Z."/>
            <person name="Ahmed R."/>
            <person name="Khan M.M."/>
            <person name="Islam R."/>
            <person name="Rashid M.M."/>
            <person name="Khan S.A."/>
            <person name="Rahman M.S."/>
            <person name="Alam M."/>
            <person name="Yahiya A.S."/>
            <person name="Khan M.S."/>
            <person name="Azam M.S."/>
            <person name="Haque T."/>
            <person name="Lashkar M.Z.H."/>
            <person name="Akhand A.I."/>
            <person name="Morshed G."/>
            <person name="Roy S."/>
            <person name="Uddin K.S."/>
            <person name="Rabeya T."/>
            <person name="Hossain A.S."/>
            <person name="Chowdhury A."/>
            <person name="Snigdha A.R."/>
            <person name="Mortoza M.S."/>
            <person name="Matin S.A."/>
            <person name="Hoque S.M.E."/>
            <person name="Islam M.K."/>
            <person name="Roy D.K."/>
            <person name="Haider R."/>
            <person name="Moosa M.M."/>
            <person name="Elias S.M."/>
            <person name="Hasan A.M."/>
            <person name="Jahan S."/>
            <person name="Shafiuddin M."/>
            <person name="Mahmood N."/>
            <person name="Shommy N.S."/>
        </authorList>
    </citation>
    <scope>NUCLEOTIDE SEQUENCE [LARGE SCALE GENOMIC DNA]</scope>
    <source>
        <strain evidence="2">cv. O-4</strain>
    </source>
</reference>
<dbReference type="OrthoDB" id="10479035at2759"/>
<keyword evidence="1" id="KW-0808">Transferase</keyword>
<keyword evidence="2" id="KW-1185">Reference proteome</keyword>
<dbReference type="EMBL" id="AWUE01013453">
    <property type="protein sequence ID" value="OMP07000.1"/>
    <property type="molecule type" value="Genomic_DNA"/>
</dbReference>
<name>A0A1R3KIT3_9ROSI</name>
<sequence>MSSVGNLQNLLIEAQDLIFEKVARNSAEDFIRLSLSSKTFMKMDHETNVISTVSLDEYYGRDKLPKGYENGDKCCQYALGLYLTDFLEHQGIIYMKQLFSTTSKKYIHKIRELTRAVMLDPHMPFRDHIYPPCMKRAKQHWDRLSQIKPRILEDDVKCINCSVGL</sequence>
<dbReference type="GO" id="GO:0016301">
    <property type="term" value="F:kinase activity"/>
    <property type="evidence" value="ECO:0007669"/>
    <property type="project" value="UniProtKB-KW"/>
</dbReference>
<evidence type="ECO:0000313" key="1">
    <source>
        <dbReference type="EMBL" id="OMP07000.1"/>
    </source>
</evidence>
<keyword evidence="1" id="KW-0418">Kinase</keyword>
<evidence type="ECO:0000313" key="2">
    <source>
        <dbReference type="Proteomes" id="UP000187203"/>
    </source>
</evidence>
<gene>
    <name evidence="1" type="ORF">COLO4_07715</name>
</gene>
<dbReference type="AlphaFoldDB" id="A0A1R3KIT3"/>
<accession>A0A1R3KIT3</accession>
<comment type="caution">
    <text evidence="1">The sequence shown here is derived from an EMBL/GenBank/DDBJ whole genome shotgun (WGS) entry which is preliminary data.</text>
</comment>
<protein>
    <submittedName>
        <fullName evidence="1">Cyclin-dependent kinase C-1-like protein</fullName>
    </submittedName>
</protein>
<proteinExistence type="predicted"/>
<dbReference type="Proteomes" id="UP000187203">
    <property type="component" value="Unassembled WGS sequence"/>
</dbReference>